<dbReference type="GO" id="GO:0006355">
    <property type="term" value="P:regulation of DNA-templated transcription"/>
    <property type="evidence" value="ECO:0007669"/>
    <property type="project" value="InterPro"/>
</dbReference>
<dbReference type="PRINTS" id="PR00038">
    <property type="entry name" value="HTHLUXR"/>
</dbReference>
<dbReference type="SUPFAM" id="SSF46894">
    <property type="entry name" value="C-terminal effector domain of the bipartite response regulators"/>
    <property type="match status" value="1"/>
</dbReference>
<evidence type="ECO:0000256" key="2">
    <source>
        <dbReference type="ARBA" id="ARBA00023125"/>
    </source>
</evidence>
<organism evidence="5">
    <name type="scientific">freshwater metagenome</name>
    <dbReference type="NCBI Taxonomy" id="449393"/>
    <lineage>
        <taxon>unclassified sequences</taxon>
        <taxon>metagenomes</taxon>
        <taxon>ecological metagenomes</taxon>
    </lineage>
</organism>
<dbReference type="InterPro" id="IPR000792">
    <property type="entry name" value="Tscrpt_reg_LuxR_C"/>
</dbReference>
<evidence type="ECO:0000313" key="5">
    <source>
        <dbReference type="EMBL" id="CAB4949884.1"/>
    </source>
</evidence>
<evidence type="ECO:0000259" key="4">
    <source>
        <dbReference type="PROSITE" id="PS50043"/>
    </source>
</evidence>
<dbReference type="Pfam" id="PF00196">
    <property type="entry name" value="GerE"/>
    <property type="match status" value="1"/>
</dbReference>
<sequence>MQGDIWDANGAIPMFGPPETTLSVMSIPEEPVDASAVLSIALLSPREHEVLQQLVDGKAHEAAAADLYISQHTFRTHVKNILTKLGAHSSIEAVSIAVCAGVRPTRMHDLDTHQGNPGES</sequence>
<dbReference type="PROSITE" id="PS50043">
    <property type="entry name" value="HTH_LUXR_2"/>
    <property type="match status" value="1"/>
</dbReference>
<gene>
    <name evidence="5" type="ORF">UFOPK3733_01806</name>
</gene>
<dbReference type="PANTHER" id="PTHR44688">
    <property type="entry name" value="DNA-BINDING TRANSCRIPTIONAL ACTIVATOR DEVR_DOSR"/>
    <property type="match status" value="1"/>
</dbReference>
<dbReference type="GO" id="GO:0003677">
    <property type="term" value="F:DNA binding"/>
    <property type="evidence" value="ECO:0007669"/>
    <property type="project" value="UniProtKB-KW"/>
</dbReference>
<dbReference type="SMART" id="SM00421">
    <property type="entry name" value="HTH_LUXR"/>
    <property type="match status" value="1"/>
</dbReference>
<dbReference type="AlphaFoldDB" id="A0A6J7K6N1"/>
<name>A0A6J7K6N1_9ZZZZ</name>
<evidence type="ECO:0000256" key="3">
    <source>
        <dbReference type="ARBA" id="ARBA00023163"/>
    </source>
</evidence>
<keyword evidence="1" id="KW-0805">Transcription regulation</keyword>
<feature type="domain" description="HTH luxR-type" evidence="4">
    <location>
        <begin position="36"/>
        <end position="101"/>
    </location>
</feature>
<dbReference type="PANTHER" id="PTHR44688:SF16">
    <property type="entry name" value="DNA-BINDING TRANSCRIPTIONAL ACTIVATOR DEVR_DOSR"/>
    <property type="match status" value="1"/>
</dbReference>
<dbReference type="InterPro" id="IPR016032">
    <property type="entry name" value="Sig_transdc_resp-reg_C-effctor"/>
</dbReference>
<accession>A0A6J7K6N1</accession>
<protein>
    <submittedName>
        <fullName evidence="5">Unannotated protein</fullName>
    </submittedName>
</protein>
<dbReference type="InterPro" id="IPR036388">
    <property type="entry name" value="WH-like_DNA-bd_sf"/>
</dbReference>
<dbReference type="EMBL" id="CAFBNC010000117">
    <property type="protein sequence ID" value="CAB4949884.1"/>
    <property type="molecule type" value="Genomic_DNA"/>
</dbReference>
<evidence type="ECO:0000256" key="1">
    <source>
        <dbReference type="ARBA" id="ARBA00023015"/>
    </source>
</evidence>
<keyword evidence="3" id="KW-0804">Transcription</keyword>
<dbReference type="CDD" id="cd06170">
    <property type="entry name" value="LuxR_C_like"/>
    <property type="match status" value="1"/>
</dbReference>
<reference evidence="5" key="1">
    <citation type="submission" date="2020-05" db="EMBL/GenBank/DDBJ databases">
        <authorList>
            <person name="Chiriac C."/>
            <person name="Salcher M."/>
            <person name="Ghai R."/>
            <person name="Kavagutti S V."/>
        </authorList>
    </citation>
    <scope>NUCLEOTIDE SEQUENCE</scope>
</reference>
<proteinExistence type="predicted"/>
<keyword evidence="2" id="KW-0238">DNA-binding</keyword>
<dbReference type="Gene3D" id="1.10.10.10">
    <property type="entry name" value="Winged helix-like DNA-binding domain superfamily/Winged helix DNA-binding domain"/>
    <property type="match status" value="1"/>
</dbReference>